<gene>
    <name evidence="1" type="ORF">ECRASSUSDP1_LOCUS20915</name>
</gene>
<evidence type="ECO:0000313" key="2">
    <source>
        <dbReference type="Proteomes" id="UP001295684"/>
    </source>
</evidence>
<evidence type="ECO:0000313" key="1">
    <source>
        <dbReference type="EMBL" id="CAI2379505.1"/>
    </source>
</evidence>
<proteinExistence type="predicted"/>
<comment type="caution">
    <text evidence="1">The sequence shown here is derived from an EMBL/GenBank/DDBJ whole genome shotgun (WGS) entry which is preliminary data.</text>
</comment>
<dbReference type="EMBL" id="CAMPGE010021354">
    <property type="protein sequence ID" value="CAI2379505.1"/>
    <property type="molecule type" value="Genomic_DNA"/>
</dbReference>
<protein>
    <submittedName>
        <fullName evidence="1">Uncharacterized protein</fullName>
    </submittedName>
</protein>
<sequence length="54" mass="6171">MEVQKRLNMSLLMLSISSLSLNSEQKPLLKTLSLNSISQWRVIKDTSLIEVLKL</sequence>
<accession>A0AAD2D4C9</accession>
<name>A0AAD2D4C9_EUPCR</name>
<reference evidence="1" key="1">
    <citation type="submission" date="2023-07" db="EMBL/GenBank/DDBJ databases">
        <authorList>
            <consortium name="AG Swart"/>
            <person name="Singh M."/>
            <person name="Singh A."/>
            <person name="Seah K."/>
            <person name="Emmerich C."/>
        </authorList>
    </citation>
    <scope>NUCLEOTIDE SEQUENCE</scope>
    <source>
        <strain evidence="1">DP1</strain>
    </source>
</reference>
<dbReference type="Proteomes" id="UP001295684">
    <property type="component" value="Unassembled WGS sequence"/>
</dbReference>
<dbReference type="AlphaFoldDB" id="A0AAD2D4C9"/>
<organism evidence="1 2">
    <name type="scientific">Euplotes crassus</name>
    <dbReference type="NCBI Taxonomy" id="5936"/>
    <lineage>
        <taxon>Eukaryota</taxon>
        <taxon>Sar</taxon>
        <taxon>Alveolata</taxon>
        <taxon>Ciliophora</taxon>
        <taxon>Intramacronucleata</taxon>
        <taxon>Spirotrichea</taxon>
        <taxon>Hypotrichia</taxon>
        <taxon>Euplotida</taxon>
        <taxon>Euplotidae</taxon>
        <taxon>Moneuplotes</taxon>
    </lineage>
</organism>
<keyword evidence="2" id="KW-1185">Reference proteome</keyword>